<dbReference type="InterPro" id="IPR038466">
    <property type="entry name" value="S8_pro-domain_sf"/>
</dbReference>
<organism evidence="11 12">
    <name type="scientific">Denticeps clupeoides</name>
    <name type="common">denticle herring</name>
    <dbReference type="NCBI Taxonomy" id="299321"/>
    <lineage>
        <taxon>Eukaryota</taxon>
        <taxon>Metazoa</taxon>
        <taxon>Chordata</taxon>
        <taxon>Craniata</taxon>
        <taxon>Vertebrata</taxon>
        <taxon>Euteleostomi</taxon>
        <taxon>Actinopterygii</taxon>
        <taxon>Neopterygii</taxon>
        <taxon>Teleostei</taxon>
        <taxon>Clupei</taxon>
        <taxon>Clupeiformes</taxon>
        <taxon>Denticipitoidei</taxon>
        <taxon>Denticipitidae</taxon>
        <taxon>Denticeps</taxon>
    </lineage>
</organism>
<evidence type="ECO:0000256" key="1">
    <source>
        <dbReference type="ARBA" id="ARBA00022670"/>
    </source>
</evidence>
<keyword evidence="9" id="KW-0472">Membrane</keyword>
<keyword evidence="1" id="KW-0645">Protease</keyword>
<evidence type="ECO:0000259" key="10">
    <source>
        <dbReference type="Pfam" id="PF16470"/>
    </source>
</evidence>
<dbReference type="GeneTree" id="ENSGT00940000157220"/>
<feature type="domain" description="Peptidase S8 pro-domain" evidence="10">
    <location>
        <begin position="64"/>
        <end position="131"/>
    </location>
</feature>
<reference evidence="11 12" key="1">
    <citation type="submission" date="2020-06" db="EMBL/GenBank/DDBJ databases">
        <authorList>
            <consortium name="Wellcome Sanger Institute Data Sharing"/>
        </authorList>
    </citation>
    <scope>NUCLEOTIDE SEQUENCE [LARGE SCALE GENOMIC DNA]</scope>
</reference>
<name>A0AAY4BH94_9TELE</name>
<dbReference type="GO" id="GO:0005802">
    <property type="term" value="C:trans-Golgi network"/>
    <property type="evidence" value="ECO:0007669"/>
    <property type="project" value="TreeGrafter"/>
</dbReference>
<keyword evidence="2" id="KW-0165">Cleavage on pair of basic residues</keyword>
<evidence type="ECO:0000256" key="6">
    <source>
        <dbReference type="ARBA" id="ARBA00023145"/>
    </source>
</evidence>
<keyword evidence="9" id="KW-1133">Transmembrane helix</keyword>
<dbReference type="Proteomes" id="UP000694580">
    <property type="component" value="Chromosome 17"/>
</dbReference>
<feature type="region of interest" description="Disordered" evidence="8">
    <location>
        <begin position="119"/>
        <end position="143"/>
    </location>
</feature>
<dbReference type="PANTHER" id="PTHR42884:SF3">
    <property type="entry name" value="FURIN-LIKE PROTEASE 1, ISOFORMS 1_1-X_2"/>
    <property type="match status" value="1"/>
</dbReference>
<evidence type="ECO:0000256" key="2">
    <source>
        <dbReference type="ARBA" id="ARBA00022685"/>
    </source>
</evidence>
<evidence type="ECO:0000313" key="11">
    <source>
        <dbReference type="Ensembl" id="ENSDCDP00010020305.1"/>
    </source>
</evidence>
<keyword evidence="4" id="KW-0378">Hydrolase</keyword>
<dbReference type="PANTHER" id="PTHR42884">
    <property type="entry name" value="PROPROTEIN CONVERTASE SUBTILISIN/KEXIN-RELATED"/>
    <property type="match status" value="1"/>
</dbReference>
<keyword evidence="7" id="KW-0325">Glycoprotein</keyword>
<dbReference type="GO" id="GO:0004252">
    <property type="term" value="F:serine-type endopeptidase activity"/>
    <property type="evidence" value="ECO:0007669"/>
    <property type="project" value="TreeGrafter"/>
</dbReference>
<evidence type="ECO:0000256" key="4">
    <source>
        <dbReference type="ARBA" id="ARBA00022801"/>
    </source>
</evidence>
<dbReference type="FunFam" id="3.30.70.850:FF:000001">
    <property type="entry name" value="Proprotein convertase subtilisin/kexin type 5"/>
    <property type="match status" value="1"/>
</dbReference>
<dbReference type="SUPFAM" id="SSF54897">
    <property type="entry name" value="Protease propeptides/inhibitors"/>
    <property type="match status" value="1"/>
</dbReference>
<keyword evidence="9" id="KW-0812">Transmembrane</keyword>
<dbReference type="GO" id="GO:0000139">
    <property type="term" value="C:Golgi membrane"/>
    <property type="evidence" value="ECO:0007669"/>
    <property type="project" value="TreeGrafter"/>
</dbReference>
<dbReference type="AlphaFoldDB" id="A0AAY4BH94"/>
<dbReference type="Ensembl" id="ENSDCDT00010021476.1">
    <property type="protein sequence ID" value="ENSDCDP00010020305.1"/>
    <property type="gene ID" value="ENSDCDG00010009172.1"/>
</dbReference>
<keyword evidence="5" id="KW-0720">Serine protease</keyword>
<keyword evidence="3" id="KW-0732">Signal</keyword>
<proteinExistence type="predicted"/>
<evidence type="ECO:0000256" key="7">
    <source>
        <dbReference type="ARBA" id="ARBA00023180"/>
    </source>
</evidence>
<evidence type="ECO:0000256" key="5">
    <source>
        <dbReference type="ARBA" id="ARBA00022825"/>
    </source>
</evidence>
<dbReference type="Gene3D" id="3.30.70.850">
    <property type="entry name" value="Peptidase S8, pro-domain"/>
    <property type="match status" value="1"/>
</dbReference>
<dbReference type="InterPro" id="IPR032815">
    <property type="entry name" value="S8_pro-domain"/>
</dbReference>
<dbReference type="Pfam" id="PF16470">
    <property type="entry name" value="S8_pro-domain"/>
    <property type="match status" value="1"/>
</dbReference>
<evidence type="ECO:0000256" key="8">
    <source>
        <dbReference type="SAM" id="MobiDB-lite"/>
    </source>
</evidence>
<evidence type="ECO:0000256" key="9">
    <source>
        <dbReference type="SAM" id="Phobius"/>
    </source>
</evidence>
<dbReference type="GO" id="GO:0016486">
    <property type="term" value="P:peptide hormone processing"/>
    <property type="evidence" value="ECO:0007669"/>
    <property type="project" value="TreeGrafter"/>
</dbReference>
<sequence length="143" mass="15809">MTNKFYLETQQEGSPLSFAVAAGNIRRSSARFLFMALLHFGAVLLLTAASTETAAGSKGVYTNTWAVHVRGGAGEAERIARKHGFVNHGNVFGDYYHFQHRSVAKRSLSAHQGVHVRLDSDPQVNPCTHTHTHTQVRMHKGKR</sequence>
<protein>
    <recommendedName>
        <fullName evidence="10">Peptidase S8 pro-domain domain-containing protein</fullName>
    </recommendedName>
</protein>
<evidence type="ECO:0000256" key="3">
    <source>
        <dbReference type="ARBA" id="ARBA00022729"/>
    </source>
</evidence>
<keyword evidence="12" id="KW-1185">Reference proteome</keyword>
<feature type="compositionally biased region" description="Basic residues" evidence="8">
    <location>
        <begin position="130"/>
        <end position="143"/>
    </location>
</feature>
<feature type="transmembrane region" description="Helical" evidence="9">
    <location>
        <begin position="32"/>
        <end position="49"/>
    </location>
</feature>
<reference evidence="11" key="3">
    <citation type="submission" date="2025-09" db="UniProtKB">
        <authorList>
            <consortium name="Ensembl"/>
        </authorList>
    </citation>
    <scope>IDENTIFICATION</scope>
</reference>
<evidence type="ECO:0000313" key="12">
    <source>
        <dbReference type="Proteomes" id="UP000694580"/>
    </source>
</evidence>
<accession>A0AAY4BH94</accession>
<reference evidence="11" key="2">
    <citation type="submission" date="2025-08" db="UniProtKB">
        <authorList>
            <consortium name="Ensembl"/>
        </authorList>
    </citation>
    <scope>IDENTIFICATION</scope>
</reference>
<keyword evidence="6" id="KW-0865">Zymogen</keyword>